<dbReference type="WBParaSite" id="TCLT_0000424301-mRNA-1">
    <property type="protein sequence ID" value="TCLT_0000424301-mRNA-1"/>
    <property type="gene ID" value="TCLT_0000424301"/>
</dbReference>
<accession>A0A0N5CVB3</accession>
<evidence type="ECO:0000313" key="2">
    <source>
        <dbReference type="Proteomes" id="UP000276776"/>
    </source>
</evidence>
<dbReference type="EMBL" id="UYYF01004280">
    <property type="protein sequence ID" value="VDN01312.1"/>
    <property type="molecule type" value="Genomic_DNA"/>
</dbReference>
<dbReference type="OMA" id="SSANICH"/>
<protein>
    <submittedName>
        <fullName evidence="3">Expressed conserved protein</fullName>
    </submittedName>
</protein>
<organism evidence="3">
    <name type="scientific">Thelazia callipaeda</name>
    <name type="common">Oriental eyeworm</name>
    <name type="synonym">Parasitic nematode</name>
    <dbReference type="NCBI Taxonomy" id="103827"/>
    <lineage>
        <taxon>Eukaryota</taxon>
        <taxon>Metazoa</taxon>
        <taxon>Ecdysozoa</taxon>
        <taxon>Nematoda</taxon>
        <taxon>Chromadorea</taxon>
        <taxon>Rhabditida</taxon>
        <taxon>Spirurina</taxon>
        <taxon>Spiruromorpha</taxon>
        <taxon>Thelazioidea</taxon>
        <taxon>Thelaziidae</taxon>
        <taxon>Thelazia</taxon>
    </lineage>
</organism>
<dbReference type="Proteomes" id="UP000276776">
    <property type="component" value="Unassembled WGS sequence"/>
</dbReference>
<keyword evidence="2" id="KW-1185">Reference proteome</keyword>
<dbReference type="AlphaFoldDB" id="A0A0N5CVB3"/>
<evidence type="ECO:0000313" key="3">
    <source>
        <dbReference type="WBParaSite" id="TCLT_0000424301-mRNA-1"/>
    </source>
</evidence>
<sequence length="246" mass="27156">MVLPTRQCITCPCPTTSTTCPVMPIDRCPCNVQISHLLPCPILPSDPVMARQFPTISRIPYLSAEIVVPIEDKAAIDYLRKLGYVEESSLSPANLCQNLPSGALPPSDQAALFNLQSRPAMIPLSMQPAIAIQTPQLIHHQPMPFHFLPNINTLQQQPGFAQLNSMQPINILSMQEQDKQQWITPRSDGYIRSNLHFSAPDTSHKHNDFMPCQDCNPPGKTNATATPSICEVMLILSAVIGWLKAL</sequence>
<name>A0A0N5CVB3_THECL</name>
<reference evidence="1 2" key="2">
    <citation type="submission" date="2018-11" db="EMBL/GenBank/DDBJ databases">
        <authorList>
            <consortium name="Pathogen Informatics"/>
        </authorList>
    </citation>
    <scope>NUCLEOTIDE SEQUENCE [LARGE SCALE GENOMIC DNA]</scope>
</reference>
<dbReference type="OrthoDB" id="5851326at2759"/>
<gene>
    <name evidence="1" type="ORF">TCLT_LOCUS4232</name>
</gene>
<reference evidence="3" key="1">
    <citation type="submission" date="2017-02" db="UniProtKB">
        <authorList>
            <consortium name="WormBaseParasite"/>
        </authorList>
    </citation>
    <scope>IDENTIFICATION</scope>
</reference>
<proteinExistence type="predicted"/>
<evidence type="ECO:0000313" key="1">
    <source>
        <dbReference type="EMBL" id="VDN01312.1"/>
    </source>
</evidence>